<organism evidence="1 2">
    <name type="scientific">Cronobacter sakazakii</name>
    <name type="common">Enterobacter sakazakii</name>
    <dbReference type="NCBI Taxonomy" id="28141"/>
    <lineage>
        <taxon>Bacteria</taxon>
        <taxon>Pseudomonadati</taxon>
        <taxon>Pseudomonadota</taxon>
        <taxon>Gammaproteobacteria</taxon>
        <taxon>Enterobacterales</taxon>
        <taxon>Enterobacteriaceae</taxon>
        <taxon>Cronobacter</taxon>
    </lineage>
</organism>
<dbReference type="InterPro" id="IPR016181">
    <property type="entry name" value="Acyl_CoA_acyltransferase"/>
</dbReference>
<dbReference type="SUPFAM" id="SSF55729">
    <property type="entry name" value="Acyl-CoA N-acyltransferases (Nat)"/>
    <property type="match status" value="1"/>
</dbReference>
<evidence type="ECO:0000313" key="1">
    <source>
        <dbReference type="EMBL" id="NYV42753.1"/>
    </source>
</evidence>
<gene>
    <name evidence="1" type="ORF">HRR37_10310</name>
</gene>
<comment type="caution">
    <text evidence="1">The sequence shown here is derived from an EMBL/GenBank/DDBJ whole genome shotgun (WGS) entry which is preliminary data.</text>
</comment>
<dbReference type="RefSeq" id="WP_004386783.1">
    <property type="nucleotide sequence ID" value="NZ_CAWNSY010000133.1"/>
</dbReference>
<protein>
    <submittedName>
        <fullName evidence="1">Uncharacterized protein</fullName>
    </submittedName>
</protein>
<dbReference type="AlphaFoldDB" id="A0A853HGS3"/>
<dbReference type="EMBL" id="JABTXY010000024">
    <property type="protein sequence ID" value="NYV42753.1"/>
    <property type="molecule type" value="Genomic_DNA"/>
</dbReference>
<evidence type="ECO:0000313" key="2">
    <source>
        <dbReference type="Proteomes" id="UP000548673"/>
    </source>
</evidence>
<name>A0A853HGS3_CROSK</name>
<proteinExistence type="predicted"/>
<sequence>MNMMLKFMLSQYAQLPIPQDILHSWLEKWIYEQEKYCVDTTFSARFPWKETGLPQEYFLQRKLNIDGHQFLTGPRYRGGDINNPFIDIVASDSNIDCSVLKSVCQEWEQLKPQYIRILTPGHEESQGITDQFIYASWLSGASEYPDDTVTLRLAEYVDFEWCRRALMDAYQYSLLAIPALRGNLCPVDEEELSNHISEGNAHIVYEEGIRVGLIICERGDVAFLRGYRISEEVIVPAFRGRSLASFAQRLLCNSLYHSSREPILLTGTIIPENLPSIKTAVKAGRTCILRYEFLPVMFS</sequence>
<reference evidence="1 2" key="1">
    <citation type="submission" date="2020-05" db="EMBL/GenBank/DDBJ databases">
        <title>The draft genome of Cronobacter sakazakii strain 145005.</title>
        <authorList>
            <person name="Yang J."/>
            <person name="Liu L."/>
            <person name="Feng Y."/>
            <person name="Zong Z."/>
        </authorList>
    </citation>
    <scope>NUCLEOTIDE SEQUENCE [LARGE SCALE GENOMIC DNA]</scope>
    <source>
        <strain evidence="1 2">145005</strain>
    </source>
</reference>
<accession>A0A853HGS3</accession>
<dbReference type="Proteomes" id="UP000548673">
    <property type="component" value="Unassembled WGS sequence"/>
</dbReference>